<gene>
    <name evidence="1" type="ORF">KK1_014719</name>
    <name evidence="2" type="ORF">KK1_014727</name>
</gene>
<dbReference type="OMA" id="MEAVWIK"/>
<dbReference type="Gramene" id="C.cajan_14299.t">
    <property type="protein sequence ID" value="C.cajan_14299.t.cds1"/>
    <property type="gene ID" value="C.cajan_14299"/>
</dbReference>
<evidence type="ECO:0000313" key="1">
    <source>
        <dbReference type="EMBL" id="KYP59287.1"/>
    </source>
</evidence>
<dbReference type="PANTHER" id="PTHR11439">
    <property type="entry name" value="GAG-POL-RELATED RETROTRANSPOSON"/>
    <property type="match status" value="1"/>
</dbReference>
<dbReference type="InterPro" id="IPR043502">
    <property type="entry name" value="DNA/RNA_pol_sf"/>
</dbReference>
<sequence>MLKKFKMENCNPVSTPLAINEKLSKADGDAKVDVTQYRSLVGSLLYLTTTRPDLMFCSSLLSRFMHSPSLTHFGVGKRVLRYLKVTVDFGIWYSKSDGKVEGFVDSDWVGSIDDFKSTTGYVFSLGSGVFSWNSKKQDVVAQSFAETEYVAAATTPNQAIWVRKVLIDLSHVQVKPIVLWCDNKSAISIAKNPIQHGRTKHINVKFYVIRETGKNGDVQLMFCRYEEQLADILTKALPSAKFNELRSTLEVFKKSFKEC</sequence>
<name>A0A151SWW0_CAJCA</name>
<dbReference type="PANTHER" id="PTHR11439:SF502">
    <property type="entry name" value="SECRETED RXLR EFFECTOR PROTEIN 161-LIKE"/>
    <property type="match status" value="1"/>
</dbReference>
<dbReference type="EMBL" id="CM003612">
    <property type="protein sequence ID" value="KYP59287.1"/>
    <property type="molecule type" value="Genomic_DNA"/>
</dbReference>
<keyword evidence="3" id="KW-1185">Reference proteome</keyword>
<protein>
    <submittedName>
        <fullName evidence="1">Copia protein</fullName>
    </submittedName>
</protein>
<dbReference type="SUPFAM" id="SSF56672">
    <property type="entry name" value="DNA/RNA polymerases"/>
    <property type="match status" value="1"/>
</dbReference>
<accession>A0A151SWW0</accession>
<dbReference type="AlphaFoldDB" id="A0A151SWW0"/>
<reference evidence="1 3" key="1">
    <citation type="journal article" date="2012" name="Nat. Biotechnol.">
        <title>Draft genome sequence of pigeonpea (Cajanus cajan), an orphan legume crop of resource-poor farmers.</title>
        <authorList>
            <person name="Varshney R.K."/>
            <person name="Chen W."/>
            <person name="Li Y."/>
            <person name="Bharti A.K."/>
            <person name="Saxena R.K."/>
            <person name="Schlueter J.A."/>
            <person name="Donoghue M.T."/>
            <person name="Azam S."/>
            <person name="Fan G."/>
            <person name="Whaley A.M."/>
            <person name="Farmer A.D."/>
            <person name="Sheridan J."/>
            <person name="Iwata A."/>
            <person name="Tuteja R."/>
            <person name="Penmetsa R.V."/>
            <person name="Wu W."/>
            <person name="Upadhyaya H.D."/>
            <person name="Yang S.P."/>
            <person name="Shah T."/>
            <person name="Saxena K.B."/>
            <person name="Michael T."/>
            <person name="McCombie W.R."/>
            <person name="Yang B."/>
            <person name="Zhang G."/>
            <person name="Yang H."/>
            <person name="Wang J."/>
            <person name="Spillane C."/>
            <person name="Cook D.R."/>
            <person name="May G.D."/>
            <person name="Xu X."/>
            <person name="Jackson S.A."/>
        </authorList>
    </citation>
    <scope>NUCLEOTIDE SEQUENCE [LARGE SCALE GENOMIC DNA]</scope>
    <source>
        <strain evidence="3">cv. Asha</strain>
    </source>
</reference>
<dbReference type="CDD" id="cd09272">
    <property type="entry name" value="RNase_HI_RT_Ty1"/>
    <property type="match status" value="1"/>
</dbReference>
<organism evidence="1 3">
    <name type="scientific">Cajanus cajan</name>
    <name type="common">Pigeon pea</name>
    <name type="synonym">Cajanus indicus</name>
    <dbReference type="NCBI Taxonomy" id="3821"/>
    <lineage>
        <taxon>Eukaryota</taxon>
        <taxon>Viridiplantae</taxon>
        <taxon>Streptophyta</taxon>
        <taxon>Embryophyta</taxon>
        <taxon>Tracheophyta</taxon>
        <taxon>Spermatophyta</taxon>
        <taxon>Magnoliopsida</taxon>
        <taxon>eudicotyledons</taxon>
        <taxon>Gunneridae</taxon>
        <taxon>Pentapetalae</taxon>
        <taxon>rosids</taxon>
        <taxon>fabids</taxon>
        <taxon>Fabales</taxon>
        <taxon>Fabaceae</taxon>
        <taxon>Papilionoideae</taxon>
        <taxon>50 kb inversion clade</taxon>
        <taxon>NPAAA clade</taxon>
        <taxon>indigoferoid/millettioid clade</taxon>
        <taxon>Phaseoleae</taxon>
        <taxon>Cajanus</taxon>
    </lineage>
</organism>
<dbReference type="EMBL" id="CM003612">
    <property type="protein sequence ID" value="KYP59295.1"/>
    <property type="molecule type" value="Genomic_DNA"/>
</dbReference>
<evidence type="ECO:0000313" key="2">
    <source>
        <dbReference type="EMBL" id="KYP59295.1"/>
    </source>
</evidence>
<evidence type="ECO:0000313" key="3">
    <source>
        <dbReference type="Proteomes" id="UP000075243"/>
    </source>
</evidence>
<dbReference type="Gramene" id="C.cajan_14291.t">
    <property type="protein sequence ID" value="C.cajan_14291.t.cds1"/>
    <property type="gene ID" value="C.cajan_14291"/>
</dbReference>
<dbReference type="Proteomes" id="UP000075243">
    <property type="component" value="Chromosome 10"/>
</dbReference>
<proteinExistence type="predicted"/>